<sequence length="283" mass="30517">MSFTLRARNNESKNAPLKKQLGLSLIELLIAMIIGLFLLAGITSSFLSSKKSSIQRDQFSLLEDNGRIALEVMSDILEHTGYASNIGAPLLNNFITGGITSRTCSGGEASVVNTGIFAGIETEDDDVNGDTIGVVYLGDDQVSRDCSGLPLPANCQISPTTDPETASIYNAFYLNNDDTLMCAGSRINEAQVIAEGVENMQILYGIDANGDKTVDRYVNATNVNGSWSDVISVQIGVLVRALKETKDEPESITYSLLDTAVVSPNDRYRRAVFSTTVNIRNTL</sequence>
<dbReference type="AlphaFoldDB" id="A0A4V2P891"/>
<keyword evidence="1" id="KW-0812">Transmembrane</keyword>
<feature type="transmembrane region" description="Helical" evidence="1">
    <location>
        <begin position="21"/>
        <end position="47"/>
    </location>
</feature>
<accession>A0A4V2P891</accession>
<dbReference type="Proteomes" id="UP000294887">
    <property type="component" value="Unassembled WGS sequence"/>
</dbReference>
<protein>
    <submittedName>
        <fullName evidence="2">Tfp pilus assembly protein PilW</fullName>
    </submittedName>
</protein>
<dbReference type="GO" id="GO:0043683">
    <property type="term" value="P:type IV pilus assembly"/>
    <property type="evidence" value="ECO:0007669"/>
    <property type="project" value="InterPro"/>
</dbReference>
<name>A0A4V2P891_9GAMM</name>
<dbReference type="EMBL" id="SMFQ01000004">
    <property type="protein sequence ID" value="TCJ84845.1"/>
    <property type="molecule type" value="Genomic_DNA"/>
</dbReference>
<evidence type="ECO:0000313" key="2">
    <source>
        <dbReference type="EMBL" id="TCJ84845.1"/>
    </source>
</evidence>
<dbReference type="Pfam" id="PF07963">
    <property type="entry name" value="N_methyl"/>
    <property type="match status" value="1"/>
</dbReference>
<dbReference type="OrthoDB" id="5296662at2"/>
<organism evidence="2 3">
    <name type="scientific">Cocleimonas flava</name>
    <dbReference type="NCBI Taxonomy" id="634765"/>
    <lineage>
        <taxon>Bacteria</taxon>
        <taxon>Pseudomonadati</taxon>
        <taxon>Pseudomonadota</taxon>
        <taxon>Gammaproteobacteria</taxon>
        <taxon>Thiotrichales</taxon>
        <taxon>Thiotrichaceae</taxon>
        <taxon>Cocleimonas</taxon>
    </lineage>
</organism>
<keyword evidence="1" id="KW-1133">Transmembrane helix</keyword>
<proteinExistence type="predicted"/>
<dbReference type="InterPro" id="IPR032092">
    <property type="entry name" value="PilW"/>
</dbReference>
<keyword evidence="3" id="KW-1185">Reference proteome</keyword>
<dbReference type="Pfam" id="PF16074">
    <property type="entry name" value="PilW"/>
    <property type="match status" value="1"/>
</dbReference>
<gene>
    <name evidence="2" type="ORF">EV695_2808</name>
</gene>
<dbReference type="InterPro" id="IPR012902">
    <property type="entry name" value="N_methyl_site"/>
</dbReference>
<keyword evidence="1" id="KW-0472">Membrane</keyword>
<evidence type="ECO:0000256" key="1">
    <source>
        <dbReference type="SAM" id="Phobius"/>
    </source>
</evidence>
<reference evidence="2 3" key="1">
    <citation type="submission" date="2019-03" db="EMBL/GenBank/DDBJ databases">
        <title>Genomic Encyclopedia of Type Strains, Phase IV (KMG-IV): sequencing the most valuable type-strain genomes for metagenomic binning, comparative biology and taxonomic classification.</title>
        <authorList>
            <person name="Goeker M."/>
        </authorList>
    </citation>
    <scope>NUCLEOTIDE SEQUENCE [LARGE SCALE GENOMIC DNA]</scope>
    <source>
        <strain evidence="2 3">DSM 24830</strain>
    </source>
</reference>
<comment type="caution">
    <text evidence="2">The sequence shown here is derived from an EMBL/GenBank/DDBJ whole genome shotgun (WGS) entry which is preliminary data.</text>
</comment>
<dbReference type="RefSeq" id="WP_131906576.1">
    <property type="nucleotide sequence ID" value="NZ_BAAAFU010000006.1"/>
</dbReference>
<evidence type="ECO:0000313" key="3">
    <source>
        <dbReference type="Proteomes" id="UP000294887"/>
    </source>
</evidence>